<name>A0A418YA35_9GAMM</name>
<organism evidence="2 3">
    <name type="scientific">Motilimonas pumila</name>
    <dbReference type="NCBI Taxonomy" id="2303987"/>
    <lineage>
        <taxon>Bacteria</taxon>
        <taxon>Pseudomonadati</taxon>
        <taxon>Pseudomonadota</taxon>
        <taxon>Gammaproteobacteria</taxon>
        <taxon>Alteromonadales</taxon>
        <taxon>Alteromonadales genera incertae sedis</taxon>
        <taxon>Motilimonas</taxon>
    </lineage>
</organism>
<keyword evidence="3" id="KW-1185">Reference proteome</keyword>
<dbReference type="NCBIfam" id="TIGR03033">
    <property type="entry name" value="phage_rel_nuc"/>
    <property type="match status" value="1"/>
</dbReference>
<dbReference type="Proteomes" id="UP000283255">
    <property type="component" value="Unassembled WGS sequence"/>
</dbReference>
<dbReference type="Gene3D" id="3.90.320.10">
    <property type="match status" value="1"/>
</dbReference>
<proteinExistence type="predicted"/>
<dbReference type="PANTHER" id="PTHR46609">
    <property type="entry name" value="EXONUCLEASE, PHAGE-TYPE/RECB, C-TERMINAL DOMAIN-CONTAINING PROTEIN"/>
    <property type="match status" value="1"/>
</dbReference>
<dbReference type="InterPro" id="IPR011604">
    <property type="entry name" value="PDDEXK-like_dom_sf"/>
</dbReference>
<comment type="caution">
    <text evidence="2">The sequence shown here is derived from an EMBL/GenBank/DDBJ whole genome shotgun (WGS) entry which is preliminary data.</text>
</comment>
<evidence type="ECO:0000313" key="2">
    <source>
        <dbReference type="EMBL" id="RJG38783.1"/>
    </source>
</evidence>
<dbReference type="Pfam" id="PF09588">
    <property type="entry name" value="YqaJ"/>
    <property type="match status" value="1"/>
</dbReference>
<gene>
    <name evidence="2" type="ORF">D1Z90_18740</name>
</gene>
<sequence>MKLMNFTQDGDTWLNWRKGGVGGSDVPVIMNASNYEDVLNLWMEKVGRKKAKDLSHNPHVKRGKQQEPEARAAMIQWLLKHKGRKTDLTAPCAQSEQHDFIRVSYDGLPTDGIMTPCELKCPSERIYAEVDFFQEQSPTYLMYRWQLIYQMMLANADTGYLAFYLRGKPLLVFEVLKQQAQFDSVFRAVEEFWQCVVNDTPPKSKFHAIYEPAFIESAKDWLAAHHTISQAKKKRSKAEKVLKQYHANSHANKSGGSGVEMTSTERSGSIDYKKAYFELAAKAGLAQNDAELMAEKFRKDSSTIVSVKPSNATDQVIITSFNEPHAQPFSASF</sequence>
<reference evidence="2 3" key="1">
    <citation type="submission" date="2018-09" db="EMBL/GenBank/DDBJ databases">
        <authorList>
            <person name="Wang F."/>
        </authorList>
    </citation>
    <scope>NUCLEOTIDE SEQUENCE [LARGE SCALE GENOMIC DNA]</scope>
    <source>
        <strain evidence="2 3">PLHSC7-2</strain>
    </source>
</reference>
<dbReference type="InterPro" id="IPR051703">
    <property type="entry name" value="NF-kappa-B_Signaling_Reg"/>
</dbReference>
<evidence type="ECO:0000259" key="1">
    <source>
        <dbReference type="Pfam" id="PF09588"/>
    </source>
</evidence>
<accession>A0A418YA35</accession>
<dbReference type="RefSeq" id="WP_119912330.1">
    <property type="nucleotide sequence ID" value="NZ_QZCH01000038.1"/>
</dbReference>
<reference evidence="2 3" key="2">
    <citation type="submission" date="2019-01" db="EMBL/GenBank/DDBJ databases">
        <title>Motilimonas pumilus sp. nov., isolated from the gut of sea cucumber (Apostichopus japonicus).</title>
        <authorList>
            <person name="Wang F.-Q."/>
            <person name="Ren L.-H."/>
            <person name="Lin Y.-W."/>
            <person name="Sun G.-H."/>
            <person name="Du Z.-J."/>
            <person name="Zhao J.-X."/>
            <person name="Liu X.-J."/>
            <person name="Liu L.-J."/>
        </authorList>
    </citation>
    <scope>NUCLEOTIDE SEQUENCE [LARGE SCALE GENOMIC DNA]</scope>
    <source>
        <strain evidence="2 3">PLHSC7-2</strain>
    </source>
</reference>
<evidence type="ECO:0000313" key="3">
    <source>
        <dbReference type="Proteomes" id="UP000283255"/>
    </source>
</evidence>
<dbReference type="PANTHER" id="PTHR46609:SF6">
    <property type="entry name" value="EXONUCLEASE, PHAGE-TYPE_RECB, C-TERMINAL DOMAIN-CONTAINING PROTEIN-RELATED"/>
    <property type="match status" value="1"/>
</dbReference>
<feature type="domain" description="YqaJ viral recombinase" evidence="1">
    <location>
        <begin position="13"/>
        <end position="156"/>
    </location>
</feature>
<dbReference type="InterPro" id="IPR011335">
    <property type="entry name" value="Restrct_endonuc-II-like"/>
</dbReference>
<dbReference type="InterPro" id="IPR017482">
    <property type="entry name" value="Lambda-type_endonuclease"/>
</dbReference>
<dbReference type="InterPro" id="IPR019080">
    <property type="entry name" value="YqaJ_viral_recombinase"/>
</dbReference>
<dbReference type="AlphaFoldDB" id="A0A418YA35"/>
<protein>
    <recommendedName>
        <fullName evidence="1">YqaJ viral recombinase domain-containing protein</fullName>
    </recommendedName>
</protein>
<dbReference type="SUPFAM" id="SSF52980">
    <property type="entry name" value="Restriction endonuclease-like"/>
    <property type="match status" value="1"/>
</dbReference>
<dbReference type="OrthoDB" id="9135654at2"/>
<dbReference type="EMBL" id="QZCH01000038">
    <property type="protein sequence ID" value="RJG38783.1"/>
    <property type="molecule type" value="Genomic_DNA"/>
</dbReference>